<feature type="domain" description="Response regulatory" evidence="11">
    <location>
        <begin position="441"/>
        <end position="560"/>
    </location>
</feature>
<dbReference type="InterPro" id="IPR003594">
    <property type="entry name" value="HATPase_dom"/>
</dbReference>
<evidence type="ECO:0000256" key="1">
    <source>
        <dbReference type="ARBA" id="ARBA00000085"/>
    </source>
</evidence>
<feature type="modified residue" description="4-aspartylphosphate" evidence="8">
    <location>
        <position position="495"/>
    </location>
</feature>
<dbReference type="PROSITE" id="PS50110">
    <property type="entry name" value="RESPONSE_REGULATORY"/>
    <property type="match status" value="1"/>
</dbReference>
<comment type="function">
    <text evidence="7">May play the central regulatory role in sporulation. It may be an element of the effector pathway responsible for the activation of sporulation genes in response to nutritional stress. Spo0A may act in concert with spo0H (a sigma factor) to control the expression of some genes that are critical to the sporulation process.</text>
</comment>
<dbReference type="CDD" id="cd00082">
    <property type="entry name" value="HisKA"/>
    <property type="match status" value="1"/>
</dbReference>
<evidence type="ECO:0000256" key="6">
    <source>
        <dbReference type="ARBA" id="ARBA00023012"/>
    </source>
</evidence>
<dbReference type="PROSITE" id="PS50109">
    <property type="entry name" value="HIS_KIN"/>
    <property type="match status" value="1"/>
</dbReference>
<sequence>MDLNAQVQKAFSRLENISNCGLPSYELTSKLFSELNSALHELQTTAVELLEQNEEMVASRLTLEEENRRYQELFDFAPDGYLVTDTEGIILDANSAASNLLNVSKSLLIGKPLAIYVCKEEHMLFRSRMAEMKKRTVGQKENWELIMLSGKRTTVPVSITVGNVIASRGGTIELRWLLRDITQRKQLEKELQKADKLESVGVLAGGIAHDLNNYLTVILGNLSLVKRFTNEDPKVTKYLEYMEEAISQTGNLTRQLLTFAKGGNPLTKPVSLYTLIKENSAFALSGSNTRCELFLTEDLPSVEIDPGQIAQVITNLLINADQAMQEGGTIEVCAEELTVTGENSTLPLRSGHYVALTITDEGIGISSEILPKIFDPYFSTKEQGNGLGLTICYSIVKKHDGHISVSSVEGKGTTFSIYLPVSSIQCKEEVHEESLIMGTGKVLLMDDHERVLQTAKEMLTFLGYDVESAGDGAEAVRLYKEAFFSNRPFDVVIIDLTVRGGMGGKMAVSELIKVDPDVKAIVSSGYSSDALSDYKKFGFYNVIAKPYRLQELGRVLSSVIQESKKL</sequence>
<evidence type="ECO:0000313" key="14">
    <source>
        <dbReference type="EMBL" id="SPF40535.1"/>
    </source>
</evidence>
<evidence type="ECO:0000313" key="15">
    <source>
        <dbReference type="Proteomes" id="UP000238916"/>
    </source>
</evidence>
<dbReference type="GO" id="GO:0000155">
    <property type="term" value="F:phosphorelay sensor kinase activity"/>
    <property type="evidence" value="ECO:0007669"/>
    <property type="project" value="InterPro"/>
</dbReference>
<dbReference type="Pfam" id="PF00512">
    <property type="entry name" value="HisKA"/>
    <property type="match status" value="1"/>
</dbReference>
<dbReference type="CDD" id="cd00130">
    <property type="entry name" value="PAS"/>
    <property type="match status" value="1"/>
</dbReference>
<dbReference type="InterPro" id="IPR036890">
    <property type="entry name" value="HATPase_C_sf"/>
</dbReference>
<evidence type="ECO:0000256" key="5">
    <source>
        <dbReference type="ARBA" id="ARBA00022777"/>
    </source>
</evidence>
<keyword evidence="5 14" id="KW-0418">Kinase</keyword>
<dbReference type="PANTHER" id="PTHR43065">
    <property type="entry name" value="SENSOR HISTIDINE KINASE"/>
    <property type="match status" value="1"/>
</dbReference>
<dbReference type="SMART" id="SM00091">
    <property type="entry name" value="PAS"/>
    <property type="match status" value="1"/>
</dbReference>
<feature type="domain" description="PAC" evidence="13">
    <location>
        <begin position="141"/>
        <end position="193"/>
    </location>
</feature>
<evidence type="ECO:0000256" key="9">
    <source>
        <dbReference type="SAM" id="Coils"/>
    </source>
</evidence>
<dbReference type="SMART" id="SM00387">
    <property type="entry name" value="HATPase_c"/>
    <property type="match status" value="1"/>
</dbReference>
<dbReference type="InterPro" id="IPR035965">
    <property type="entry name" value="PAS-like_dom_sf"/>
</dbReference>
<dbReference type="PROSITE" id="PS50112">
    <property type="entry name" value="PAS"/>
    <property type="match status" value="1"/>
</dbReference>
<dbReference type="PROSITE" id="PS50113">
    <property type="entry name" value="PAC"/>
    <property type="match status" value="1"/>
</dbReference>
<keyword evidence="5 14" id="KW-0808">Transferase</keyword>
<dbReference type="InterPro" id="IPR036097">
    <property type="entry name" value="HisK_dim/P_sf"/>
</dbReference>
<dbReference type="SUPFAM" id="SSF55785">
    <property type="entry name" value="PYP-like sensor domain (PAS domain)"/>
    <property type="match status" value="1"/>
</dbReference>
<dbReference type="EC" id="2.7.13.3" evidence="2"/>
<evidence type="ECO:0000259" key="10">
    <source>
        <dbReference type="PROSITE" id="PS50109"/>
    </source>
</evidence>
<dbReference type="NCBIfam" id="TIGR00229">
    <property type="entry name" value="sensory_box"/>
    <property type="match status" value="1"/>
</dbReference>
<dbReference type="PANTHER" id="PTHR43065:SF42">
    <property type="entry name" value="TWO-COMPONENT SENSOR PPRA"/>
    <property type="match status" value="1"/>
</dbReference>
<dbReference type="Pfam" id="PF00072">
    <property type="entry name" value="Response_reg"/>
    <property type="match status" value="1"/>
</dbReference>
<protein>
    <recommendedName>
        <fullName evidence="3">Stage 0 sporulation protein A homolog</fullName>
        <ecNumber evidence="2">2.7.13.3</ecNumber>
    </recommendedName>
</protein>
<dbReference type="SMART" id="SM00388">
    <property type="entry name" value="HisKA"/>
    <property type="match status" value="1"/>
</dbReference>
<evidence type="ECO:0000256" key="7">
    <source>
        <dbReference type="ARBA" id="ARBA00024867"/>
    </source>
</evidence>
<evidence type="ECO:0000256" key="2">
    <source>
        <dbReference type="ARBA" id="ARBA00012438"/>
    </source>
</evidence>
<dbReference type="InterPro" id="IPR001789">
    <property type="entry name" value="Sig_transdc_resp-reg_receiver"/>
</dbReference>
<dbReference type="Gene3D" id="1.10.287.130">
    <property type="match status" value="1"/>
</dbReference>
<dbReference type="Gene3D" id="3.40.50.2300">
    <property type="match status" value="1"/>
</dbReference>
<keyword evidence="9" id="KW-0175">Coiled coil</keyword>
<dbReference type="InterPro" id="IPR003661">
    <property type="entry name" value="HisK_dim/P_dom"/>
</dbReference>
<dbReference type="SMART" id="SM00448">
    <property type="entry name" value="REC"/>
    <property type="match status" value="1"/>
</dbReference>
<comment type="catalytic activity">
    <reaction evidence="1">
        <text>ATP + protein L-histidine = ADP + protein N-phospho-L-histidine.</text>
        <dbReference type="EC" id="2.7.13.3"/>
    </reaction>
</comment>
<dbReference type="SUPFAM" id="SSF52172">
    <property type="entry name" value="CheY-like"/>
    <property type="match status" value="1"/>
</dbReference>
<dbReference type="Gene3D" id="3.30.450.20">
    <property type="entry name" value="PAS domain"/>
    <property type="match status" value="1"/>
</dbReference>
<dbReference type="SUPFAM" id="SSF55874">
    <property type="entry name" value="ATPase domain of HSP90 chaperone/DNA topoisomerase II/histidine kinase"/>
    <property type="match status" value="1"/>
</dbReference>
<evidence type="ECO:0000256" key="4">
    <source>
        <dbReference type="ARBA" id="ARBA00022553"/>
    </source>
</evidence>
<reference evidence="15" key="1">
    <citation type="submission" date="2018-02" db="EMBL/GenBank/DDBJ databases">
        <authorList>
            <person name="Hausmann B."/>
        </authorList>
    </citation>
    <scope>NUCLEOTIDE SEQUENCE [LARGE SCALE GENOMIC DNA]</scope>
    <source>
        <strain evidence="15">Peat soil MAG SbF1</strain>
    </source>
</reference>
<dbReference type="InterPro" id="IPR005467">
    <property type="entry name" value="His_kinase_dom"/>
</dbReference>
<evidence type="ECO:0000259" key="11">
    <source>
        <dbReference type="PROSITE" id="PS50110"/>
    </source>
</evidence>
<evidence type="ECO:0000259" key="13">
    <source>
        <dbReference type="PROSITE" id="PS50113"/>
    </source>
</evidence>
<evidence type="ECO:0000259" key="12">
    <source>
        <dbReference type="PROSITE" id="PS50112"/>
    </source>
</evidence>
<feature type="coiled-coil region" evidence="9">
    <location>
        <begin position="32"/>
        <end position="66"/>
    </location>
</feature>
<dbReference type="InterPro" id="IPR011006">
    <property type="entry name" value="CheY-like_superfamily"/>
</dbReference>
<dbReference type="PRINTS" id="PR00344">
    <property type="entry name" value="BCTRLSENSOR"/>
</dbReference>
<organism evidence="14 15">
    <name type="scientific">Candidatus Desulfosporosinus infrequens</name>
    <dbReference type="NCBI Taxonomy" id="2043169"/>
    <lineage>
        <taxon>Bacteria</taxon>
        <taxon>Bacillati</taxon>
        <taxon>Bacillota</taxon>
        <taxon>Clostridia</taxon>
        <taxon>Eubacteriales</taxon>
        <taxon>Desulfitobacteriaceae</taxon>
        <taxon>Desulfosporosinus</taxon>
    </lineage>
</organism>
<name>A0A2U3KLM3_9FIRM</name>
<gene>
    <name evidence="14" type="ORF">SBF1_2240004</name>
</gene>
<dbReference type="InterPro" id="IPR004358">
    <property type="entry name" value="Sig_transdc_His_kin-like_C"/>
</dbReference>
<dbReference type="Proteomes" id="UP000238916">
    <property type="component" value="Unassembled WGS sequence"/>
</dbReference>
<dbReference type="InterPro" id="IPR000014">
    <property type="entry name" value="PAS"/>
</dbReference>
<evidence type="ECO:0000256" key="3">
    <source>
        <dbReference type="ARBA" id="ARBA00018672"/>
    </source>
</evidence>
<keyword evidence="6" id="KW-0902">Two-component regulatory system</keyword>
<dbReference type="Pfam" id="PF02518">
    <property type="entry name" value="HATPase_c"/>
    <property type="match status" value="1"/>
</dbReference>
<dbReference type="Gene3D" id="3.30.565.10">
    <property type="entry name" value="Histidine kinase-like ATPase, C-terminal domain"/>
    <property type="match status" value="1"/>
</dbReference>
<dbReference type="AlphaFoldDB" id="A0A2U3KLM3"/>
<accession>A0A2U3KLM3</accession>
<dbReference type="Pfam" id="PF13426">
    <property type="entry name" value="PAS_9"/>
    <property type="match status" value="1"/>
</dbReference>
<proteinExistence type="predicted"/>
<dbReference type="SUPFAM" id="SSF47384">
    <property type="entry name" value="Homodimeric domain of signal transducing histidine kinase"/>
    <property type="match status" value="1"/>
</dbReference>
<dbReference type="InterPro" id="IPR000700">
    <property type="entry name" value="PAS-assoc_C"/>
</dbReference>
<feature type="domain" description="PAS" evidence="12">
    <location>
        <begin position="66"/>
        <end position="111"/>
    </location>
</feature>
<feature type="domain" description="Histidine kinase" evidence="10">
    <location>
        <begin position="206"/>
        <end position="423"/>
    </location>
</feature>
<dbReference type="OrthoDB" id="9784397at2"/>
<dbReference type="EMBL" id="OMOF01000140">
    <property type="protein sequence ID" value="SPF40535.1"/>
    <property type="molecule type" value="Genomic_DNA"/>
</dbReference>
<evidence type="ECO:0000256" key="8">
    <source>
        <dbReference type="PROSITE-ProRule" id="PRU00169"/>
    </source>
</evidence>
<keyword evidence="4 8" id="KW-0597">Phosphoprotein</keyword>